<dbReference type="SUPFAM" id="SSF47203">
    <property type="entry name" value="Acyl-CoA dehydrogenase C-terminal domain-like"/>
    <property type="match status" value="2"/>
</dbReference>
<dbReference type="AlphaFoldDB" id="A0A370GU12"/>
<dbReference type="InterPro" id="IPR052161">
    <property type="entry name" value="Mycobact_Acyl-CoA_DH"/>
</dbReference>
<dbReference type="SUPFAM" id="SSF56645">
    <property type="entry name" value="Acyl-CoA dehydrogenase NM domain-like"/>
    <property type="match status" value="2"/>
</dbReference>
<dbReference type="Gene3D" id="1.20.140.10">
    <property type="entry name" value="Butyryl-CoA Dehydrogenase, subunit A, domain 3"/>
    <property type="match status" value="2"/>
</dbReference>
<dbReference type="InterPro" id="IPR046373">
    <property type="entry name" value="Acyl-CoA_Oxase/DH_mid-dom_sf"/>
</dbReference>
<comment type="similarity">
    <text evidence="2">Belongs to the acyl-CoA dehydrogenase family.</text>
</comment>
<evidence type="ECO:0000259" key="9">
    <source>
        <dbReference type="Pfam" id="PF02771"/>
    </source>
</evidence>
<dbReference type="RefSeq" id="WP_255286201.1">
    <property type="nucleotide sequence ID" value="NZ_QQAZ01000009.1"/>
</dbReference>
<dbReference type="InterPro" id="IPR009100">
    <property type="entry name" value="AcylCoA_DH/oxidase_NM_dom_sf"/>
</dbReference>
<dbReference type="Pfam" id="PF00441">
    <property type="entry name" value="Acyl-CoA_dh_1"/>
    <property type="match status" value="2"/>
</dbReference>
<dbReference type="GO" id="GO:0016627">
    <property type="term" value="F:oxidoreductase activity, acting on the CH-CH group of donors"/>
    <property type="evidence" value="ECO:0007669"/>
    <property type="project" value="InterPro"/>
</dbReference>
<evidence type="ECO:0000256" key="6">
    <source>
        <dbReference type="SAM" id="MobiDB-lite"/>
    </source>
</evidence>
<proteinExistence type="inferred from homology"/>
<organism evidence="10 11">
    <name type="scientific">Nocardia mexicana</name>
    <dbReference type="NCBI Taxonomy" id="279262"/>
    <lineage>
        <taxon>Bacteria</taxon>
        <taxon>Bacillati</taxon>
        <taxon>Actinomycetota</taxon>
        <taxon>Actinomycetes</taxon>
        <taxon>Mycobacteriales</taxon>
        <taxon>Nocardiaceae</taxon>
        <taxon>Nocardia</taxon>
    </lineage>
</organism>
<feature type="domain" description="Acyl-CoA dehydrogenase/oxidase C-terminal" evidence="7">
    <location>
        <begin position="237"/>
        <end position="363"/>
    </location>
</feature>
<dbReference type="InterPro" id="IPR037069">
    <property type="entry name" value="AcylCoA_DH/ox_N_sf"/>
</dbReference>
<dbReference type="InterPro" id="IPR036250">
    <property type="entry name" value="AcylCo_DH-like_C"/>
</dbReference>
<sequence length="795" mass="83245">MTIATTDEHKAVQESMRGWAAAVRPIATMRSGDPGYWREFWPSLVGLGVFRVALPEAAGGADGSVNDLAVLIEQAAHDLVGGPISATALTGLVTGGALDEDTPGGIALGDPVAVPDNGTGDLVLTGVWETVLGAAEGTAVLLPVELPSSSRHAESTSHSRHAFGRDLAGDSGQKHAGNAEVRQAWCLVEPGAEGLRIEDLPPLDPSTPLARVHCSGVRVTADRIFEPPYAVGDLTAALVAAELAGIAGWCLETATDYAKVREQFGRKIGEFQAVKHICAGMLCRAELIRAVAADAAAAVDNRSDELPLAAAIAMSVSLDAAVETAKDCIQVLGGIGFTWEHDAHLYLRRAVALRQLLGGGSVWRARVTELVRAGKRRTVGLDLGADLTSPPPEGEASSSSGRADVTSSSRRADDSSSSRHAFGRDSGVAQGDVAAWEAVGLSAADAVELGADIARIAALPAEQQRDALVDTGLLAPHWPVPYGRGAGPILRSLIDEQVRGAGITVPDIQIGNWAVPTLLQYGTPEQVERFVQPTLRGEVVWCQLFSEPEAGSDLAALRTTATRVDGGWKLRGQKVWTSLANVANWGICLARTDAEVPKHRGISYFLVDMNSPGIDIRPLVQITGEARFSEVFLDEVFVPDDCLVGELGGGWKIARSTLSSERVAMGGSGIGEELETLIATAPADGPGAELIADRLGDLVAQSVAGLLLETRAAQRMLAGIDPGPQSSVRKLVGVRHRQAVAEFAVELAGVAGAQESDVVKEFLLTRCLSIAGGTEQILLTVAGERILGLPRESHG</sequence>
<dbReference type="STRING" id="1210089.GCA_001613165_04321"/>
<evidence type="ECO:0000313" key="11">
    <source>
        <dbReference type="Proteomes" id="UP000255355"/>
    </source>
</evidence>
<feature type="domain" description="Acyl-CoA dehydrogenase/oxidase C-terminal" evidence="7">
    <location>
        <begin position="648"/>
        <end position="787"/>
    </location>
</feature>
<dbReference type="Proteomes" id="UP000255355">
    <property type="component" value="Unassembled WGS sequence"/>
</dbReference>
<keyword evidence="3" id="KW-0285">Flavoprotein</keyword>
<dbReference type="Gene3D" id="2.40.110.10">
    <property type="entry name" value="Butyryl-CoA Dehydrogenase, subunit A, domain 2"/>
    <property type="match status" value="1"/>
</dbReference>
<feature type="region of interest" description="Disordered" evidence="6">
    <location>
        <begin position="382"/>
        <end position="425"/>
    </location>
</feature>
<dbReference type="PANTHER" id="PTHR43292">
    <property type="entry name" value="ACYL-COA DEHYDROGENASE"/>
    <property type="match status" value="1"/>
</dbReference>
<protein>
    <submittedName>
        <fullName evidence="10">Alkylation response protein AidB-like acyl-CoA dehydrogenase</fullName>
    </submittedName>
</protein>
<evidence type="ECO:0000256" key="5">
    <source>
        <dbReference type="ARBA" id="ARBA00023002"/>
    </source>
</evidence>
<dbReference type="InterPro" id="IPR013786">
    <property type="entry name" value="AcylCoA_DH/ox_N"/>
</dbReference>
<evidence type="ECO:0000259" key="8">
    <source>
        <dbReference type="Pfam" id="PF02770"/>
    </source>
</evidence>
<comment type="cofactor">
    <cofactor evidence="1">
        <name>FAD</name>
        <dbReference type="ChEBI" id="CHEBI:57692"/>
    </cofactor>
</comment>
<keyword evidence="5" id="KW-0560">Oxidoreductase</keyword>
<dbReference type="Pfam" id="PF02770">
    <property type="entry name" value="Acyl-CoA_dh_M"/>
    <property type="match status" value="1"/>
</dbReference>
<comment type="caution">
    <text evidence="10">The sequence shown here is derived from an EMBL/GenBank/DDBJ whole genome shotgun (WGS) entry which is preliminary data.</text>
</comment>
<gene>
    <name evidence="10" type="ORF">DFR68_109176</name>
</gene>
<dbReference type="FunFam" id="2.40.110.10:FF:000011">
    <property type="entry name" value="Acyl-CoA dehydrogenase FadE34"/>
    <property type="match status" value="1"/>
</dbReference>
<feature type="compositionally biased region" description="Basic and acidic residues" evidence="6">
    <location>
        <begin position="151"/>
        <end position="168"/>
    </location>
</feature>
<dbReference type="InterPro" id="IPR009075">
    <property type="entry name" value="AcylCo_DH/oxidase_C"/>
</dbReference>
<dbReference type="PANTHER" id="PTHR43292:SF4">
    <property type="entry name" value="ACYL-COA DEHYDROGENASE FADE34"/>
    <property type="match status" value="1"/>
</dbReference>
<evidence type="ECO:0000256" key="3">
    <source>
        <dbReference type="ARBA" id="ARBA00022630"/>
    </source>
</evidence>
<evidence type="ECO:0000256" key="2">
    <source>
        <dbReference type="ARBA" id="ARBA00009347"/>
    </source>
</evidence>
<feature type="domain" description="Acyl-CoA dehydrogenase/oxidase N-terminal" evidence="9">
    <location>
        <begin position="6"/>
        <end position="89"/>
    </location>
</feature>
<dbReference type="GO" id="GO:0005886">
    <property type="term" value="C:plasma membrane"/>
    <property type="evidence" value="ECO:0007669"/>
    <property type="project" value="TreeGrafter"/>
</dbReference>
<keyword evidence="4" id="KW-0274">FAD</keyword>
<evidence type="ECO:0000256" key="4">
    <source>
        <dbReference type="ARBA" id="ARBA00022827"/>
    </source>
</evidence>
<dbReference type="EMBL" id="QQAZ01000009">
    <property type="protein sequence ID" value="RDI47177.1"/>
    <property type="molecule type" value="Genomic_DNA"/>
</dbReference>
<feature type="domain" description="Acyl-CoA oxidase/dehydrogenase middle" evidence="8">
    <location>
        <begin position="542"/>
        <end position="635"/>
    </location>
</feature>
<dbReference type="Gene3D" id="1.10.540.10">
    <property type="entry name" value="Acyl-CoA dehydrogenase/oxidase, N-terminal domain"/>
    <property type="match status" value="2"/>
</dbReference>
<evidence type="ECO:0000313" key="10">
    <source>
        <dbReference type="EMBL" id="RDI47177.1"/>
    </source>
</evidence>
<dbReference type="InterPro" id="IPR006091">
    <property type="entry name" value="Acyl-CoA_Oxase/DH_mid-dom"/>
</dbReference>
<reference evidence="10 11" key="1">
    <citation type="submission" date="2018-07" db="EMBL/GenBank/DDBJ databases">
        <title>Genomic Encyclopedia of Type Strains, Phase IV (KMG-IV): sequencing the most valuable type-strain genomes for metagenomic binning, comparative biology and taxonomic classification.</title>
        <authorList>
            <person name="Goeker M."/>
        </authorList>
    </citation>
    <scope>NUCLEOTIDE SEQUENCE [LARGE SCALE GENOMIC DNA]</scope>
    <source>
        <strain evidence="10 11">DSM 44952</strain>
    </source>
</reference>
<evidence type="ECO:0000256" key="1">
    <source>
        <dbReference type="ARBA" id="ARBA00001974"/>
    </source>
</evidence>
<name>A0A370GU12_9NOCA</name>
<keyword evidence="11" id="KW-1185">Reference proteome</keyword>
<dbReference type="Pfam" id="PF02771">
    <property type="entry name" value="Acyl-CoA_dh_N"/>
    <property type="match status" value="1"/>
</dbReference>
<dbReference type="GO" id="GO:0050660">
    <property type="term" value="F:flavin adenine dinucleotide binding"/>
    <property type="evidence" value="ECO:0007669"/>
    <property type="project" value="InterPro"/>
</dbReference>
<evidence type="ECO:0000259" key="7">
    <source>
        <dbReference type="Pfam" id="PF00441"/>
    </source>
</evidence>
<feature type="region of interest" description="Disordered" evidence="6">
    <location>
        <begin position="151"/>
        <end position="174"/>
    </location>
</feature>
<accession>A0A370GU12</accession>